<sequence length="874" mass="99339">MSKKQWLVLLMLFLTYLLLGASIFYHIESRLEIERVEEAKRERIEINGQDNSKGSGFFFMLYKTFLICWISFGLGYTVMIMTFIARGMRSKKITRIEHKLAINLKHTQSKIWNEFNKEINYLRRAFNELQLSKVRRVYIDECNYEIPPSKFPRSNSFPDLRDLLYGSKEKDKLCNRPRRRANSEVVPTEDQITRVVSETDLQRIDKTATFATHAMVQPAELLARLVNILGYIPPATEDTGADDSNQTTFISQDIGYRGNRLEENNSKLYSEEEPTYTSSIGPGLWTIGHEKIPAYRFANPRSRAASEIRLHETKKEDRNTERTWSGPTAAKKIHELMKLRISESSGKEHGIKERKFSKLRNFALTRSVSKALGSSAPWKGRFSMSSEKKNSELDHEINRETGQSFPLGSVAIDDRRDSTTSNLRRHYYTHTGAGSNLNTETTNNLLEETSLADFLRALTALHASVVTNDSWISATNTDQIQRNQPRRKMGTASLTPPKLPSLFTLFSPSPPTSTTQSNQNTITQEFNANSNENKLPWPQNRRESRRGSLIFVAPTTTKSRRFSLRPVATPISPPTPPKNDTPFLSDSQQMPYESRSTSLFESLKEPLISTERAPGLSTPIKSFLNDRRFSLRPTQNPNGCLIDNNPAALVPALKAVPRWKAGMLQRQISQMNLRRRARAFSLSDVHAEDLKERAEPFDLSSSNGKKHNYDAKEYRKNISPNKSEREDLKNDGFAKSIENSDQFASSVCTSAERYSSFSQESALTNSVRLEEKNVRIFEPHTQSTSSIASTDNINHLNEHTPCPPLDIYNEEKFAPSSTEKQELQESLVEVKIENPITNIVRNPFTADVSLNNSLDSLSELKVEKHGSHLPINKS</sequence>
<feature type="transmembrane region" description="Helical" evidence="2">
    <location>
        <begin position="7"/>
        <end position="27"/>
    </location>
</feature>
<accession>A0A6J3KXI1</accession>
<keyword evidence="2" id="KW-0812">Transmembrane</keyword>
<evidence type="ECO:0000256" key="1">
    <source>
        <dbReference type="SAM" id="MobiDB-lite"/>
    </source>
</evidence>
<feature type="compositionally biased region" description="Basic and acidic residues" evidence="1">
    <location>
        <begin position="707"/>
        <end position="727"/>
    </location>
</feature>
<feature type="region of interest" description="Disordered" evidence="1">
    <location>
        <begin position="696"/>
        <end position="727"/>
    </location>
</feature>
<feature type="transmembrane region" description="Helical" evidence="2">
    <location>
        <begin position="60"/>
        <end position="85"/>
    </location>
</feature>
<keyword evidence="3" id="KW-1185">Reference proteome</keyword>
<organism evidence="3 4">
    <name type="scientific">Bombus vosnesenskii</name>
    <dbReference type="NCBI Taxonomy" id="207650"/>
    <lineage>
        <taxon>Eukaryota</taxon>
        <taxon>Metazoa</taxon>
        <taxon>Ecdysozoa</taxon>
        <taxon>Arthropoda</taxon>
        <taxon>Hexapoda</taxon>
        <taxon>Insecta</taxon>
        <taxon>Pterygota</taxon>
        <taxon>Neoptera</taxon>
        <taxon>Endopterygota</taxon>
        <taxon>Hymenoptera</taxon>
        <taxon>Apocrita</taxon>
        <taxon>Aculeata</taxon>
        <taxon>Apoidea</taxon>
        <taxon>Anthophila</taxon>
        <taxon>Apidae</taxon>
        <taxon>Bombus</taxon>
        <taxon>Pyrobombus</taxon>
    </lineage>
</organism>
<dbReference type="SUPFAM" id="SSF81324">
    <property type="entry name" value="Voltage-gated potassium channels"/>
    <property type="match status" value="1"/>
</dbReference>
<dbReference type="CTD" id="32020"/>
<keyword evidence="2" id="KW-1133">Transmembrane helix</keyword>
<reference evidence="4" key="1">
    <citation type="submission" date="2025-08" db="UniProtKB">
        <authorList>
            <consortium name="RefSeq"/>
        </authorList>
    </citation>
    <scope>IDENTIFICATION</scope>
    <source>
        <tissue evidence="4">Muscle</tissue>
    </source>
</reference>
<evidence type="ECO:0000313" key="3">
    <source>
        <dbReference type="Proteomes" id="UP000504631"/>
    </source>
</evidence>
<feature type="region of interest" description="Disordered" evidence="1">
    <location>
        <begin position="566"/>
        <end position="589"/>
    </location>
</feature>
<protein>
    <submittedName>
        <fullName evidence="4">Uncharacterized protein LOC117237836 isoform X3</fullName>
    </submittedName>
</protein>
<feature type="compositionally biased region" description="Basic and acidic residues" evidence="1">
    <location>
        <begin position="386"/>
        <end position="399"/>
    </location>
</feature>
<keyword evidence="2" id="KW-0472">Membrane</keyword>
<proteinExistence type="predicted"/>
<feature type="region of interest" description="Disordered" evidence="1">
    <location>
        <begin position="374"/>
        <end position="402"/>
    </location>
</feature>
<dbReference type="Proteomes" id="UP000504631">
    <property type="component" value="Unplaced"/>
</dbReference>
<dbReference type="AlphaFoldDB" id="A0A6J3KXI1"/>
<dbReference type="RefSeq" id="XP_033358098.1">
    <property type="nucleotide sequence ID" value="XM_033502207.1"/>
</dbReference>
<gene>
    <name evidence="4" type="primary">LOC117237836</name>
</gene>
<name>A0A6J3KXI1_9HYME</name>
<dbReference type="GeneID" id="117237836"/>
<evidence type="ECO:0000256" key="2">
    <source>
        <dbReference type="SAM" id="Phobius"/>
    </source>
</evidence>
<evidence type="ECO:0000313" key="4">
    <source>
        <dbReference type="RefSeq" id="XP_033358098.1"/>
    </source>
</evidence>